<dbReference type="PROSITE" id="PS50030">
    <property type="entry name" value="UBA"/>
    <property type="match status" value="1"/>
</dbReference>
<dbReference type="SMART" id="SM00487">
    <property type="entry name" value="DEXDc"/>
    <property type="match status" value="1"/>
</dbReference>
<dbReference type="EMBL" id="LHPM01000015">
    <property type="protein sequence ID" value="OAL64827.1"/>
    <property type="molecule type" value="Genomic_DNA"/>
</dbReference>
<evidence type="ECO:0000256" key="3">
    <source>
        <dbReference type="ARBA" id="ARBA00022801"/>
    </source>
</evidence>
<dbReference type="PROSITE" id="PS00690">
    <property type="entry name" value="DEAH_ATP_HELICASE"/>
    <property type="match status" value="1"/>
</dbReference>
<dbReference type="Gene3D" id="3.40.50.300">
    <property type="entry name" value="P-loop containing nucleotide triphosphate hydrolases"/>
    <property type="match status" value="2"/>
</dbReference>
<evidence type="ECO:0000259" key="8">
    <source>
        <dbReference type="PROSITE" id="PS50030"/>
    </source>
</evidence>
<dbReference type="InterPro" id="IPR048333">
    <property type="entry name" value="HA2_WH"/>
</dbReference>
<dbReference type="GO" id="GO:0003723">
    <property type="term" value="F:RNA binding"/>
    <property type="evidence" value="ECO:0007669"/>
    <property type="project" value="TreeGrafter"/>
</dbReference>
<feature type="transmembrane region" description="Helical" evidence="7">
    <location>
        <begin position="28"/>
        <end position="49"/>
    </location>
</feature>
<dbReference type="VEuPathDB" id="FungiDB:TERG_05266"/>
<evidence type="ECO:0000256" key="4">
    <source>
        <dbReference type="ARBA" id="ARBA00022806"/>
    </source>
</evidence>
<evidence type="ECO:0000259" key="11">
    <source>
        <dbReference type="PROSITE" id="PS51194"/>
    </source>
</evidence>
<dbReference type="SUPFAM" id="SSF54768">
    <property type="entry name" value="dsRNA-binding domain-like"/>
    <property type="match status" value="1"/>
</dbReference>
<dbReference type="SUPFAM" id="SSF46934">
    <property type="entry name" value="UBA-like"/>
    <property type="match status" value="1"/>
</dbReference>
<sequence length="1647" mass="183059">MAPILDHLTAPIALSARSFGLGGPASSMVIIDIVMTSVAVALVVNRVIVRLVTSEKLASDDFVIIGSLIICVAMNVVNVVAVNHGYGRPSFDVPEDDLKIALELYFALQMLYRVTINMTKLSILLLYRKIFDTERFRFKFICDVLFVYIMLYTVATFIVTIFQCDPIPKAWARYLPGTCVNLTAFWYANAALHTLTDVIILLLPIPVIKGLKLPRRQKLALNLVFALGIFVCGTSIARMLTLNTSSKASDVNEGTILSTLWTTIEANTAIICACLPMGNSTGMNEMYDDDSTGRSYWKVALFQAMVSEIMGPKKGGGNRAGPKKSSSSQPAEISISDFVAAGEKNEAKKSKAGAKSKGKDAGGEATNNPEEPKKPSVRAVIGGASWTGKLPVNMLSEHCQKQKWAKPEYTMAKNADGFLAYVTLKKVNPKTNDTVTLPPFRLPPSHRKLGTQPTAVEARHFAAAYTLFRVCNMRNLHMMMPPTFRDLWKDQFAALKAEDVKQGNGWMYEADPFTTFQERNNAVAELTRRKEQKAKEPTKQKEDRVQLGLSSGGGSGNGNTGGRWLKAPRIDMGDKVRGRVEELIRRRAIWNPYGIEISETGRRNMMDEFVKLGFRTSHVEEALSECKDREEALEWLLIHIPEDDLPPWSLPEGYTAGITLASNDLARESKIKRLSAAGYSADLCSSVLDKYENDERLAAEALQHLLIYSRDLDIESDTPVNDNAIWEEEHQTLEAIFDTKYERLSKHACQIMSENGTLPSITYSFWNPARAVYPESPPVVAIVTKEIPAYIRLSATRQAIQHALADLRGEPMLFNIIDWLNENLPCILENPGKLRSISVEAGDNLNGEKDLPRTSNPGSKSKLARGMASRPKGPASNDIRRSWEAKQTTPEQQKMLKARQALPAWDIQDVILDEIHSHQVTIISGETGSGKSTQCVQFILDDLIRRDLGSSANIVCTQPRRISALGLADRVSAERCSSVGDDVGYIIRGDSKSKPGVTKITFMTTGVLLRRLQTAGESVVEALADISHVVLDEVHERGLDTDFLLAVLREALRIRKDLKLILMSATLDANMFINYFGGDKQVGRVNIPGRTFPVEDIYLDDVLRSTGFDSNTPYEVSDESEQSLGKTIQKLGSGINYDLISSTVQHIDSQLENEPGGILIFLPGTMEIDRCLSSMKHLHFAHLLPLHASLLPNEQKRVFNPPPPGKRKVIAATNVAETSITIEDIVAVIDTGRVKETRYNPVDNIVRLEETWASQAACKQRRGRAGRVRNGTCFKLYTRNAEKNMASRPEPEIRRVPLEQLCLSVKAMRGIQNVPDFLANTLTPPDNVAVGGALHMLHRMGALDNDQLTALGRYLSIIPADLRCAKLMVYGVIFGCIEACLTIAAILTVKSPFASPREAREEAKEARSSFSNGDGDLLTDLAAYQQWADKIREQGHRKAQVWCRDKFLLPQTLQDISSNRAQLLGSLKDAALLPVDYKDPDCESRWNRHNKNTRLIRALISGAFNPQIASISFPEKKFASSMTGTIELDPEARTIKYFNQENGRVFVHPSSILFEAQVFSGSAQYVSYFTKMATSKVFIRDVTRRGVLVDEWLRLRGWARIGVLISRLRMMLDEVLRRKVDNPGLNVEEDEVIDVVRHLVLLNGQDL</sequence>
<keyword evidence="5" id="KW-0067">ATP-binding</keyword>
<evidence type="ECO:0000259" key="9">
    <source>
        <dbReference type="PROSITE" id="PS50908"/>
    </source>
</evidence>
<feature type="compositionally biased region" description="Gly residues" evidence="6">
    <location>
        <begin position="550"/>
        <end position="561"/>
    </location>
</feature>
<dbReference type="FunFam" id="3.40.50.300:FF:001214">
    <property type="entry name" value="DExH-box ATP-dependent RNA helicase"/>
    <property type="match status" value="1"/>
</dbReference>
<dbReference type="SUPFAM" id="SSF54495">
    <property type="entry name" value="UBC-like"/>
    <property type="match status" value="1"/>
</dbReference>
<feature type="compositionally biased region" description="Basic and acidic residues" evidence="6">
    <location>
        <begin position="528"/>
        <end position="545"/>
    </location>
</feature>
<dbReference type="InterPro" id="IPR016135">
    <property type="entry name" value="UBQ-conjugating_enzyme/RWD"/>
</dbReference>
<evidence type="ECO:0000256" key="7">
    <source>
        <dbReference type="SAM" id="Phobius"/>
    </source>
</evidence>
<dbReference type="PROSITE" id="PS51192">
    <property type="entry name" value="HELICASE_ATP_BIND_1"/>
    <property type="match status" value="1"/>
</dbReference>
<dbReference type="CDD" id="cd23827">
    <property type="entry name" value="RWD_YLR419W-like"/>
    <property type="match status" value="1"/>
</dbReference>
<feature type="transmembrane region" description="Helical" evidence="7">
    <location>
        <begin position="140"/>
        <end position="164"/>
    </location>
</feature>
<dbReference type="Pfam" id="PF20684">
    <property type="entry name" value="Fung_rhodopsin"/>
    <property type="match status" value="1"/>
</dbReference>
<organism evidence="12 13">
    <name type="scientific">Trichophyton rubrum</name>
    <name type="common">Athlete's foot fungus</name>
    <name type="synonym">Epidermophyton rubrum</name>
    <dbReference type="NCBI Taxonomy" id="5551"/>
    <lineage>
        <taxon>Eukaryota</taxon>
        <taxon>Fungi</taxon>
        <taxon>Dikarya</taxon>
        <taxon>Ascomycota</taxon>
        <taxon>Pezizomycotina</taxon>
        <taxon>Eurotiomycetes</taxon>
        <taxon>Eurotiomycetidae</taxon>
        <taxon>Onygenales</taxon>
        <taxon>Arthrodermataceae</taxon>
        <taxon>Trichophyton</taxon>
    </lineage>
</organism>
<evidence type="ECO:0000256" key="2">
    <source>
        <dbReference type="ARBA" id="ARBA00022741"/>
    </source>
</evidence>
<dbReference type="InterPro" id="IPR007502">
    <property type="entry name" value="Helicase-assoc_dom"/>
</dbReference>
<evidence type="ECO:0000313" key="12">
    <source>
        <dbReference type="EMBL" id="OAL64827.1"/>
    </source>
</evidence>
<evidence type="ECO:0000256" key="5">
    <source>
        <dbReference type="ARBA" id="ARBA00022840"/>
    </source>
</evidence>
<evidence type="ECO:0000313" key="13">
    <source>
        <dbReference type="Proteomes" id="UP000243015"/>
    </source>
</evidence>
<feature type="transmembrane region" description="Helical" evidence="7">
    <location>
        <begin position="61"/>
        <end position="86"/>
    </location>
</feature>
<dbReference type="InterPro" id="IPR006575">
    <property type="entry name" value="RWD_dom"/>
</dbReference>
<dbReference type="Pfam" id="PF05773">
    <property type="entry name" value="RWD"/>
    <property type="match status" value="1"/>
</dbReference>
<dbReference type="InterPro" id="IPR011545">
    <property type="entry name" value="DEAD/DEAH_box_helicase_dom"/>
</dbReference>
<dbReference type="Pfam" id="PF24385">
    <property type="entry name" value="DSRM_DHX29"/>
    <property type="match status" value="1"/>
</dbReference>
<dbReference type="PROSITE" id="PS50908">
    <property type="entry name" value="RWD"/>
    <property type="match status" value="1"/>
</dbReference>
<dbReference type="Pfam" id="PF21010">
    <property type="entry name" value="HA2_C"/>
    <property type="match status" value="1"/>
</dbReference>
<dbReference type="InterPro" id="IPR002464">
    <property type="entry name" value="DNA/RNA_helicase_DEAH_CS"/>
</dbReference>
<dbReference type="InterPro" id="IPR015940">
    <property type="entry name" value="UBA"/>
</dbReference>
<name>A0A178F082_TRIRU</name>
<feature type="transmembrane region" description="Helical" evidence="7">
    <location>
        <begin position="219"/>
        <end position="240"/>
    </location>
</feature>
<feature type="domain" description="Helicase ATP-binding" evidence="10">
    <location>
        <begin position="912"/>
        <end position="1085"/>
    </location>
</feature>
<feature type="transmembrane region" description="Helical" evidence="7">
    <location>
        <begin position="106"/>
        <end position="128"/>
    </location>
</feature>
<feature type="region of interest" description="Disordered" evidence="6">
    <location>
        <begin position="312"/>
        <end position="377"/>
    </location>
</feature>
<accession>A0A178F082</accession>
<dbReference type="CDD" id="cd17917">
    <property type="entry name" value="DEXHc_RHA-like"/>
    <property type="match status" value="1"/>
</dbReference>
<keyword evidence="3" id="KW-0378">Hydrolase</keyword>
<dbReference type="GO" id="GO:0016787">
    <property type="term" value="F:hydrolase activity"/>
    <property type="evidence" value="ECO:0007669"/>
    <property type="project" value="UniProtKB-KW"/>
</dbReference>
<dbReference type="Pfam" id="PF26026">
    <property type="entry name" value="RNA_hel_CTD"/>
    <property type="match status" value="1"/>
</dbReference>
<evidence type="ECO:0000256" key="6">
    <source>
        <dbReference type="SAM" id="MobiDB-lite"/>
    </source>
</evidence>
<feature type="region of interest" description="Disordered" evidence="6">
    <location>
        <begin position="843"/>
        <end position="890"/>
    </location>
</feature>
<dbReference type="PANTHER" id="PTHR18934:SF267">
    <property type="entry name" value="ATP-DEPENDENT RNA HELICASE YLR419W-RELATED"/>
    <property type="match status" value="1"/>
</dbReference>
<dbReference type="SMART" id="SM00847">
    <property type="entry name" value="HA2"/>
    <property type="match status" value="1"/>
</dbReference>
<dbReference type="GO" id="GO:1990904">
    <property type="term" value="C:ribonucleoprotein complex"/>
    <property type="evidence" value="ECO:0007669"/>
    <property type="project" value="UniProtKB-ARBA"/>
</dbReference>
<comment type="caution">
    <text evidence="12">The sequence shown here is derived from an EMBL/GenBank/DDBJ whole genome shotgun (WGS) entry which is preliminary data.</text>
</comment>
<dbReference type="SMART" id="SM00490">
    <property type="entry name" value="HELICc"/>
    <property type="match status" value="1"/>
</dbReference>
<dbReference type="VEuPathDB" id="FungiDB:TERG_05265"/>
<dbReference type="Pfam" id="PF07717">
    <property type="entry name" value="OB_NTP_bind"/>
    <property type="match status" value="1"/>
</dbReference>
<dbReference type="Pfam" id="PF00270">
    <property type="entry name" value="DEAD"/>
    <property type="match status" value="1"/>
</dbReference>
<evidence type="ECO:0000256" key="1">
    <source>
        <dbReference type="ARBA" id="ARBA00012552"/>
    </source>
</evidence>
<feature type="region of interest" description="Disordered" evidence="6">
    <location>
        <begin position="528"/>
        <end position="566"/>
    </location>
</feature>
<keyword evidence="7" id="KW-0472">Membrane</keyword>
<evidence type="ECO:0000259" key="10">
    <source>
        <dbReference type="PROSITE" id="PS51192"/>
    </source>
</evidence>
<keyword evidence="4 12" id="KW-0347">Helicase</keyword>
<feature type="domain" description="Helicase C-terminal" evidence="11">
    <location>
        <begin position="1143"/>
        <end position="1309"/>
    </location>
</feature>
<feature type="domain" description="RWD" evidence="9">
    <location>
        <begin position="728"/>
        <end position="827"/>
    </location>
</feature>
<dbReference type="Proteomes" id="UP000243015">
    <property type="component" value="Unassembled WGS sequence"/>
</dbReference>
<dbReference type="InterPro" id="IPR001650">
    <property type="entry name" value="Helicase_C-like"/>
</dbReference>
<reference evidence="12 13" key="1">
    <citation type="submission" date="2016-05" db="EMBL/GenBank/DDBJ databases">
        <title>Genome sequencing of Trichophyton rubrum CMCC(F)T1i isolated from hair.</title>
        <authorList>
            <person name="Zhan P."/>
            <person name="Tao Y."/>
            <person name="Liu W."/>
        </authorList>
    </citation>
    <scope>NUCLEOTIDE SEQUENCE [LARGE SCALE GENOMIC DNA]</scope>
    <source>
        <strain evidence="13">CMCC(F)T1i</strain>
    </source>
</reference>
<dbReference type="InterPro" id="IPR014001">
    <property type="entry name" value="Helicase_ATP-bd"/>
</dbReference>
<dbReference type="Gene3D" id="3.10.110.10">
    <property type="entry name" value="Ubiquitin Conjugating Enzyme"/>
    <property type="match status" value="1"/>
</dbReference>
<dbReference type="InterPro" id="IPR027417">
    <property type="entry name" value="P-loop_NTPase"/>
</dbReference>
<dbReference type="Pfam" id="PF00271">
    <property type="entry name" value="Helicase_C"/>
    <property type="match status" value="1"/>
</dbReference>
<dbReference type="FunFam" id="3.40.50.300:FF:000868">
    <property type="entry name" value="DEAD/DEAH box helicase, putative"/>
    <property type="match status" value="1"/>
</dbReference>
<keyword evidence="7" id="KW-1133">Transmembrane helix</keyword>
<dbReference type="InterPro" id="IPR049326">
    <property type="entry name" value="Rhodopsin_dom_fungi"/>
</dbReference>
<dbReference type="Gene3D" id="1.20.120.1080">
    <property type="match status" value="1"/>
</dbReference>
<dbReference type="PANTHER" id="PTHR18934">
    <property type="entry name" value="ATP-DEPENDENT RNA HELICASE"/>
    <property type="match status" value="1"/>
</dbReference>
<dbReference type="GO" id="GO:0005524">
    <property type="term" value="F:ATP binding"/>
    <property type="evidence" value="ECO:0007669"/>
    <property type="project" value="UniProtKB-KW"/>
</dbReference>
<dbReference type="InterPro" id="IPR011709">
    <property type="entry name" value="DEAD-box_helicase_OB_fold"/>
</dbReference>
<keyword evidence="2" id="KW-0547">Nucleotide-binding</keyword>
<dbReference type="SUPFAM" id="SSF52540">
    <property type="entry name" value="P-loop containing nucleoside triphosphate hydrolases"/>
    <property type="match status" value="1"/>
</dbReference>
<gene>
    <name evidence="12" type="ORF">A7C99_4263</name>
</gene>
<dbReference type="InterPro" id="IPR059023">
    <property type="entry name" value="RNA_hel_CTD"/>
</dbReference>
<feature type="transmembrane region" description="Helical" evidence="7">
    <location>
        <begin position="184"/>
        <end position="207"/>
    </location>
</feature>
<keyword evidence="7" id="KW-0812">Transmembrane</keyword>
<dbReference type="InterPro" id="IPR056328">
    <property type="entry name" value="DSRM_DHX29"/>
</dbReference>
<protein>
    <recommendedName>
        <fullName evidence="1">RNA helicase</fullName>
        <ecNumber evidence="1">3.6.4.13</ecNumber>
    </recommendedName>
</protein>
<dbReference type="CDD" id="cd18791">
    <property type="entry name" value="SF2_C_RHA"/>
    <property type="match status" value="1"/>
</dbReference>
<dbReference type="GO" id="GO:0003724">
    <property type="term" value="F:RNA helicase activity"/>
    <property type="evidence" value="ECO:0007669"/>
    <property type="project" value="UniProtKB-EC"/>
</dbReference>
<dbReference type="InterPro" id="IPR009060">
    <property type="entry name" value="UBA-like_sf"/>
</dbReference>
<dbReference type="EC" id="3.6.4.13" evidence="1"/>
<dbReference type="PROSITE" id="PS51194">
    <property type="entry name" value="HELICASE_CTER"/>
    <property type="match status" value="1"/>
</dbReference>
<feature type="domain" description="UBA" evidence="8">
    <location>
        <begin position="596"/>
        <end position="639"/>
    </location>
</feature>
<proteinExistence type="predicted"/>
<dbReference type="Pfam" id="PF04408">
    <property type="entry name" value="WHD_HA2"/>
    <property type="match status" value="1"/>
</dbReference>